<feature type="transmembrane region" description="Helical" evidence="8">
    <location>
        <begin position="21"/>
        <end position="40"/>
    </location>
</feature>
<dbReference type="Pfam" id="PF00015">
    <property type="entry name" value="MCPsignal"/>
    <property type="match status" value="1"/>
</dbReference>
<dbReference type="PROSITE" id="PS50885">
    <property type="entry name" value="HAMP"/>
    <property type="match status" value="1"/>
</dbReference>
<comment type="caution">
    <text evidence="11">The sequence shown here is derived from an EMBL/GenBank/DDBJ whole genome shotgun (WGS) entry which is preliminary data.</text>
</comment>
<dbReference type="PANTHER" id="PTHR32089">
    <property type="entry name" value="METHYL-ACCEPTING CHEMOTAXIS PROTEIN MCPB"/>
    <property type="match status" value="1"/>
</dbReference>
<evidence type="ECO:0000256" key="1">
    <source>
        <dbReference type="ARBA" id="ARBA00004141"/>
    </source>
</evidence>
<dbReference type="Pfam" id="PF00672">
    <property type="entry name" value="HAMP"/>
    <property type="match status" value="1"/>
</dbReference>
<keyword evidence="5 7" id="KW-0807">Transducer</keyword>
<evidence type="ECO:0000259" key="10">
    <source>
        <dbReference type="PROSITE" id="PS50885"/>
    </source>
</evidence>
<organism evidence="11 12">
    <name type="scientific">Halopseudomonas pachastrellae</name>
    <dbReference type="NCBI Taxonomy" id="254161"/>
    <lineage>
        <taxon>Bacteria</taxon>
        <taxon>Pseudomonadati</taxon>
        <taxon>Pseudomonadota</taxon>
        <taxon>Gammaproteobacteria</taxon>
        <taxon>Pseudomonadales</taxon>
        <taxon>Pseudomonadaceae</taxon>
        <taxon>Halopseudomonas</taxon>
    </lineage>
</organism>
<dbReference type="PROSITE" id="PS50111">
    <property type="entry name" value="CHEMOTAXIS_TRANSDUC_2"/>
    <property type="match status" value="1"/>
</dbReference>
<name>A0A1S8DKL9_9GAMM</name>
<dbReference type="CDD" id="cd06225">
    <property type="entry name" value="HAMP"/>
    <property type="match status" value="1"/>
</dbReference>
<feature type="domain" description="Methyl-accepting transducer" evidence="9">
    <location>
        <begin position="400"/>
        <end position="636"/>
    </location>
</feature>
<dbReference type="Proteomes" id="UP000242847">
    <property type="component" value="Unassembled WGS sequence"/>
</dbReference>
<dbReference type="AlphaFoldDB" id="A0A1S8DKL9"/>
<evidence type="ECO:0000256" key="5">
    <source>
        <dbReference type="ARBA" id="ARBA00023224"/>
    </source>
</evidence>
<dbReference type="SUPFAM" id="SSF58104">
    <property type="entry name" value="Methyl-accepting chemotaxis protein (MCP) signaling domain"/>
    <property type="match status" value="1"/>
</dbReference>
<keyword evidence="3 8" id="KW-1133">Transmembrane helix</keyword>
<sequence length="672" mass="72395">MNSLLAPAIALMNRLSYGMKFCLISVLFFVPLGIVSTMLVQQSYERVEVTRHALDSLEVVQGVSKAMRSAELVRDLDVINLRIGQGGESSGIEERLTELRGELLQQLRDLPLDAADPAAADVLQMRDQLIASYEEIARESIISRSGMSAQALDSMGSLLNLTAAYAGLPQDFDRNVRELTELLIATTPQVTSTLGQGRATGAYSMGLGFLNSDASREMDELVTLLQKLGTDYQQVLDQSVGVTGNAALQSAAARSRESIDNASLIFEEDVIIAASLDSTWSAFFDQLTAEVDATYTLKTAIFDYLGAQLDQRLAQDERAMMVLIVALLAVGLAIIYLYAGFYMATRRTLKRLSQQMGQVARGDMTVQVEVDSRDELGALASDFNNTVLRVRELIQQVSVTSGQVQGQSREVEQISAESSQSVAAQRSQIEQVATAMNEMAATSQEVARSAALAVNNAEQVNTETLNGRRLVESSVDGIEKLAGEIANSVRVINQLAEDSASISRVLDVIKGVAEQTNLLALNAAIEAARAGEQGRGFAVVADEVRTLARRTQQSTEEIEQMIVRLQDGVGAAVRAMDSSHGMTASTVDASLRVQQGLDSILKAVTQIVDQSQQIAAAAEQQTVVSHDIDQNIVQINEAGERTAAGARRAEEASGRMGQLVQSLQGIINAFKV</sequence>
<gene>
    <name evidence="11" type="ORF">BXT89_02735</name>
</gene>
<comment type="similarity">
    <text evidence="6">Belongs to the methyl-accepting chemotaxis (MCP) protein family.</text>
</comment>
<dbReference type="FunFam" id="1.10.287.950:FF:000001">
    <property type="entry name" value="Methyl-accepting chemotaxis sensory transducer"/>
    <property type="match status" value="1"/>
</dbReference>
<dbReference type="InterPro" id="IPR003660">
    <property type="entry name" value="HAMP_dom"/>
</dbReference>
<dbReference type="SMART" id="SM00283">
    <property type="entry name" value="MA"/>
    <property type="match status" value="1"/>
</dbReference>
<evidence type="ECO:0000256" key="6">
    <source>
        <dbReference type="ARBA" id="ARBA00029447"/>
    </source>
</evidence>
<evidence type="ECO:0000313" key="12">
    <source>
        <dbReference type="Proteomes" id="UP000242847"/>
    </source>
</evidence>
<dbReference type="PANTHER" id="PTHR32089:SF119">
    <property type="entry name" value="METHYL-ACCEPTING CHEMOTAXIS PROTEIN CTPL"/>
    <property type="match status" value="1"/>
</dbReference>
<reference evidence="11 12" key="1">
    <citation type="submission" date="2017-01" db="EMBL/GenBank/DDBJ databases">
        <title>Draft genome sequence of Pseudomonas pachastrellae type strain CCUG 46540T from a deep sea.</title>
        <authorList>
            <person name="Gomila M."/>
            <person name="Mulet M."/>
            <person name="Lalucat J."/>
            <person name="Garcia-Valdes E."/>
        </authorList>
    </citation>
    <scope>NUCLEOTIDE SEQUENCE [LARGE SCALE GENOMIC DNA]</scope>
    <source>
        <strain evidence="11 12">CCUG 46540</strain>
    </source>
</reference>
<evidence type="ECO:0000313" key="11">
    <source>
        <dbReference type="EMBL" id="ONM45356.1"/>
    </source>
</evidence>
<dbReference type="Gene3D" id="1.10.287.950">
    <property type="entry name" value="Methyl-accepting chemotaxis protein"/>
    <property type="match status" value="1"/>
</dbReference>
<evidence type="ECO:0000259" key="9">
    <source>
        <dbReference type="PROSITE" id="PS50111"/>
    </source>
</evidence>
<feature type="domain" description="HAMP" evidence="10">
    <location>
        <begin position="343"/>
        <end position="395"/>
    </location>
</feature>
<dbReference type="STRING" id="254161.SAMN05216256_101210"/>
<keyword evidence="4 8" id="KW-0472">Membrane</keyword>
<keyword evidence="2 8" id="KW-0812">Transmembrane</keyword>
<dbReference type="CDD" id="cd11386">
    <property type="entry name" value="MCP_signal"/>
    <property type="match status" value="1"/>
</dbReference>
<accession>A0A1S8DKL9</accession>
<dbReference type="GO" id="GO:0016020">
    <property type="term" value="C:membrane"/>
    <property type="evidence" value="ECO:0007669"/>
    <property type="project" value="UniProtKB-SubCell"/>
</dbReference>
<protein>
    <submittedName>
        <fullName evidence="11">Methyl-accepting chemotaxis protein</fullName>
    </submittedName>
</protein>
<proteinExistence type="inferred from homology"/>
<dbReference type="RefSeq" id="WP_083724445.1">
    <property type="nucleotide sequence ID" value="NZ_FOUD01000001.1"/>
</dbReference>
<comment type="subcellular location">
    <subcellularLocation>
        <location evidence="1">Membrane</location>
        <topology evidence="1">Multi-pass membrane protein</topology>
    </subcellularLocation>
</comment>
<dbReference type="InterPro" id="IPR004089">
    <property type="entry name" value="MCPsignal_dom"/>
</dbReference>
<evidence type="ECO:0000256" key="8">
    <source>
        <dbReference type="SAM" id="Phobius"/>
    </source>
</evidence>
<dbReference type="EMBL" id="MUBC01000004">
    <property type="protein sequence ID" value="ONM45356.1"/>
    <property type="molecule type" value="Genomic_DNA"/>
</dbReference>
<dbReference type="GO" id="GO:0007165">
    <property type="term" value="P:signal transduction"/>
    <property type="evidence" value="ECO:0007669"/>
    <property type="project" value="UniProtKB-KW"/>
</dbReference>
<evidence type="ECO:0000256" key="2">
    <source>
        <dbReference type="ARBA" id="ARBA00022692"/>
    </source>
</evidence>
<evidence type="ECO:0000256" key="7">
    <source>
        <dbReference type="PROSITE-ProRule" id="PRU00284"/>
    </source>
</evidence>
<evidence type="ECO:0000256" key="4">
    <source>
        <dbReference type="ARBA" id="ARBA00023136"/>
    </source>
</evidence>
<dbReference type="SMART" id="SM00304">
    <property type="entry name" value="HAMP"/>
    <property type="match status" value="1"/>
</dbReference>
<keyword evidence="12" id="KW-1185">Reference proteome</keyword>
<evidence type="ECO:0000256" key="3">
    <source>
        <dbReference type="ARBA" id="ARBA00022989"/>
    </source>
</evidence>
<dbReference type="GO" id="GO:0006935">
    <property type="term" value="P:chemotaxis"/>
    <property type="evidence" value="ECO:0007669"/>
    <property type="project" value="UniProtKB-ARBA"/>
</dbReference>
<feature type="transmembrane region" description="Helical" evidence="8">
    <location>
        <begin position="319"/>
        <end position="344"/>
    </location>
</feature>